<dbReference type="Gene3D" id="3.30.420.40">
    <property type="match status" value="2"/>
</dbReference>
<name>A0A662DE39_UNCAE</name>
<dbReference type="InterPro" id="IPR043129">
    <property type="entry name" value="ATPase_NBD"/>
</dbReference>
<comment type="similarity">
    <text evidence="1">Belongs to the ROK (NagC/XylR) family.</text>
</comment>
<evidence type="ECO:0000256" key="1">
    <source>
        <dbReference type="ARBA" id="ARBA00006479"/>
    </source>
</evidence>
<sequence length="232" mass="25420">MKIKTGNAFLVNQINKRVVFNLIWNSPGGISQSEVAKVSHLSKSTVSAIIKDLLREGYIHEIGAKKGNLGRRPILLKPNLKGPYTLAIDIDDSGKARAGCLNLQGDVLQEISFSIKGLNQEEVPETLLSKINFFLKNNQSHPFLGIAVGVPGILNFREGTIKYSANLGWRNFPLGEELKKRISVPIYLDNIAVLATLGEMWFGKAKGVKDFIYINCGAAIGAGIVIEGKIYR</sequence>
<feature type="non-terminal residue" evidence="2">
    <location>
        <position position="232"/>
    </location>
</feature>
<dbReference type="CDD" id="cd23763">
    <property type="entry name" value="ASKHA_ATPase_ROK"/>
    <property type="match status" value="1"/>
</dbReference>
<reference evidence="2 3" key="1">
    <citation type="submission" date="2018-06" db="EMBL/GenBank/DDBJ databases">
        <title>Extensive metabolic versatility and redundancy in microbially diverse, dynamic hydrothermal sediments.</title>
        <authorList>
            <person name="Dombrowski N."/>
            <person name="Teske A."/>
            <person name="Baker B.J."/>
        </authorList>
    </citation>
    <scope>NUCLEOTIDE SEQUENCE [LARGE SCALE GENOMIC DNA]</scope>
    <source>
        <strain evidence="2">B19_G9</strain>
    </source>
</reference>
<dbReference type="SUPFAM" id="SSF46785">
    <property type="entry name" value="Winged helix' DNA-binding domain"/>
    <property type="match status" value="1"/>
</dbReference>
<dbReference type="SUPFAM" id="SSF53067">
    <property type="entry name" value="Actin-like ATPase domain"/>
    <property type="match status" value="1"/>
</dbReference>
<dbReference type="AlphaFoldDB" id="A0A662DE39"/>
<dbReference type="Pfam" id="PF13412">
    <property type="entry name" value="HTH_24"/>
    <property type="match status" value="1"/>
</dbReference>
<accession>A0A662DE39</accession>
<dbReference type="EMBL" id="QMQB01000108">
    <property type="protein sequence ID" value="RLE13128.1"/>
    <property type="molecule type" value="Genomic_DNA"/>
</dbReference>
<dbReference type="InterPro" id="IPR036390">
    <property type="entry name" value="WH_DNA-bd_sf"/>
</dbReference>
<gene>
    <name evidence="2" type="ORF">DRI96_03460</name>
</gene>
<comment type="caution">
    <text evidence="2">The sequence shown here is derived from an EMBL/GenBank/DDBJ whole genome shotgun (WGS) entry which is preliminary data.</text>
</comment>
<dbReference type="InterPro" id="IPR000600">
    <property type="entry name" value="ROK"/>
</dbReference>
<dbReference type="InterPro" id="IPR036388">
    <property type="entry name" value="WH-like_DNA-bd_sf"/>
</dbReference>
<dbReference type="Gene3D" id="1.10.10.10">
    <property type="entry name" value="Winged helix-like DNA-binding domain superfamily/Winged helix DNA-binding domain"/>
    <property type="match status" value="1"/>
</dbReference>
<proteinExistence type="inferred from homology"/>
<organism evidence="2 3">
    <name type="scientific">Aerophobetes bacterium</name>
    <dbReference type="NCBI Taxonomy" id="2030807"/>
    <lineage>
        <taxon>Bacteria</taxon>
        <taxon>Candidatus Aerophobota</taxon>
    </lineage>
</organism>
<evidence type="ECO:0000313" key="3">
    <source>
        <dbReference type="Proteomes" id="UP000267654"/>
    </source>
</evidence>
<protein>
    <recommendedName>
        <fullName evidence="4">ROK family transcriptional regulator</fullName>
    </recommendedName>
</protein>
<dbReference type="Proteomes" id="UP000267654">
    <property type="component" value="Unassembled WGS sequence"/>
</dbReference>
<dbReference type="PANTHER" id="PTHR18964:SF149">
    <property type="entry name" value="BIFUNCTIONAL UDP-N-ACETYLGLUCOSAMINE 2-EPIMERASE_N-ACETYLMANNOSAMINE KINASE"/>
    <property type="match status" value="1"/>
</dbReference>
<evidence type="ECO:0000313" key="2">
    <source>
        <dbReference type="EMBL" id="RLE13128.1"/>
    </source>
</evidence>
<evidence type="ECO:0008006" key="4">
    <source>
        <dbReference type="Google" id="ProtNLM"/>
    </source>
</evidence>
<dbReference type="PANTHER" id="PTHR18964">
    <property type="entry name" value="ROK (REPRESSOR, ORF, KINASE) FAMILY"/>
    <property type="match status" value="1"/>
</dbReference>
<dbReference type="Pfam" id="PF00480">
    <property type="entry name" value="ROK"/>
    <property type="match status" value="1"/>
</dbReference>